<reference evidence="2 3" key="1">
    <citation type="submission" date="2021-01" db="EMBL/GenBank/DDBJ databases">
        <title>Chromosome-level genome assembly of a human fungal pathogen reveals clustering of transcriptionally co-regulated genes.</title>
        <authorList>
            <person name="Voorhies M."/>
            <person name="Cohen S."/>
            <person name="Shea T.P."/>
            <person name="Petrus S."/>
            <person name="Munoz J.F."/>
            <person name="Poplawski S."/>
            <person name="Goldman W.E."/>
            <person name="Michael T."/>
            <person name="Cuomo C.A."/>
            <person name="Sil A."/>
            <person name="Beyhan S."/>
        </authorList>
    </citation>
    <scope>NUCLEOTIDE SEQUENCE [LARGE SCALE GENOMIC DNA]</scope>
    <source>
        <strain evidence="2 3">G184AR</strain>
    </source>
</reference>
<dbReference type="AlphaFoldDB" id="A0A8H7YG40"/>
<feature type="transmembrane region" description="Helical" evidence="1">
    <location>
        <begin position="57"/>
        <end position="76"/>
    </location>
</feature>
<accession>A0A8H7YG40</accession>
<evidence type="ECO:0000256" key="1">
    <source>
        <dbReference type="SAM" id="Phobius"/>
    </source>
</evidence>
<evidence type="ECO:0000313" key="3">
    <source>
        <dbReference type="Proteomes" id="UP000670092"/>
    </source>
</evidence>
<proteinExistence type="predicted"/>
<comment type="caution">
    <text evidence="2">The sequence shown here is derived from an EMBL/GenBank/DDBJ whole genome shotgun (WGS) entry which is preliminary data.</text>
</comment>
<keyword evidence="1" id="KW-0472">Membrane</keyword>
<protein>
    <submittedName>
        <fullName evidence="2">Uncharacterized protein</fullName>
    </submittedName>
</protein>
<dbReference type="VEuPathDB" id="FungiDB:I7I52_07983"/>
<sequence>MHEHYQGSFTQENLVGFTYKLVAADTVQYLIQNERSHSMPVFTRHENSRLFLWNKNMSFIFGFASIFILHATAASFNNHIVVSDRGLSADFGSVWPWLNR</sequence>
<gene>
    <name evidence="2" type="ORF">I7I52_07983</name>
</gene>
<organism evidence="2 3">
    <name type="scientific">Ajellomyces capsulatus</name>
    <name type="common">Darling's disease fungus</name>
    <name type="synonym">Histoplasma capsulatum</name>
    <dbReference type="NCBI Taxonomy" id="5037"/>
    <lineage>
        <taxon>Eukaryota</taxon>
        <taxon>Fungi</taxon>
        <taxon>Dikarya</taxon>
        <taxon>Ascomycota</taxon>
        <taxon>Pezizomycotina</taxon>
        <taxon>Eurotiomycetes</taxon>
        <taxon>Eurotiomycetidae</taxon>
        <taxon>Onygenales</taxon>
        <taxon>Ajellomycetaceae</taxon>
        <taxon>Histoplasma</taxon>
    </lineage>
</organism>
<keyword evidence="1" id="KW-0812">Transmembrane</keyword>
<dbReference type="EMBL" id="JAEVHI010000005">
    <property type="protein sequence ID" value="KAG5290842.1"/>
    <property type="molecule type" value="Genomic_DNA"/>
</dbReference>
<dbReference type="Proteomes" id="UP000670092">
    <property type="component" value="Unassembled WGS sequence"/>
</dbReference>
<name>A0A8H7YG40_AJECA</name>
<evidence type="ECO:0000313" key="2">
    <source>
        <dbReference type="EMBL" id="KAG5290842.1"/>
    </source>
</evidence>
<keyword evidence="1" id="KW-1133">Transmembrane helix</keyword>